<evidence type="ECO:0000256" key="1">
    <source>
        <dbReference type="SAM" id="Coils"/>
    </source>
</evidence>
<reference evidence="3 4" key="1">
    <citation type="submission" date="2016-11" db="EMBL/GenBank/DDBJ databases">
        <title>Whole genomes of Flavobacteriaceae.</title>
        <authorList>
            <person name="Stine C."/>
            <person name="Li C."/>
            <person name="Tadesse D."/>
        </authorList>
    </citation>
    <scope>NUCLEOTIDE SEQUENCE [LARGE SCALE GENOMIC DNA]</scope>
    <source>
        <strain evidence="3 4">DSM 24704</strain>
    </source>
</reference>
<keyword evidence="3" id="KW-0808">Transferase</keyword>
<dbReference type="Proteomes" id="UP000214684">
    <property type="component" value="Unassembled WGS sequence"/>
</dbReference>
<dbReference type="EMBL" id="MUGS01000005">
    <property type="protein sequence ID" value="OXG08616.1"/>
    <property type="molecule type" value="Genomic_DNA"/>
</dbReference>
<comment type="caution">
    <text evidence="3">The sequence shown here is derived from an EMBL/GenBank/DDBJ whole genome shotgun (WGS) entry which is preliminary data.</text>
</comment>
<evidence type="ECO:0000256" key="2">
    <source>
        <dbReference type="SAM" id="MobiDB-lite"/>
    </source>
</evidence>
<dbReference type="AlphaFoldDB" id="A0A227PHM7"/>
<feature type="compositionally biased region" description="Basic and acidic residues" evidence="2">
    <location>
        <begin position="297"/>
        <end position="310"/>
    </location>
</feature>
<dbReference type="OrthoDB" id="1406417at2"/>
<evidence type="ECO:0000313" key="3">
    <source>
        <dbReference type="EMBL" id="OXG08616.1"/>
    </source>
</evidence>
<feature type="region of interest" description="Disordered" evidence="2">
    <location>
        <begin position="294"/>
        <end position="326"/>
    </location>
</feature>
<name>A0A227PHM7_9FLAO</name>
<dbReference type="GO" id="GO:0016740">
    <property type="term" value="F:transferase activity"/>
    <property type="evidence" value="ECO:0007669"/>
    <property type="project" value="UniProtKB-KW"/>
</dbReference>
<gene>
    <name evidence="3" type="ORF">B0A64_04095</name>
</gene>
<protein>
    <submittedName>
        <fullName evidence="3">Nucleotidyltransferase</fullName>
    </submittedName>
</protein>
<dbReference type="RefSeq" id="WP_089478284.1">
    <property type="nucleotide sequence ID" value="NZ_MUGS01000005.1"/>
</dbReference>
<dbReference type="Gene3D" id="3.30.460.10">
    <property type="entry name" value="Beta Polymerase, domain 2"/>
    <property type="match status" value="1"/>
</dbReference>
<feature type="coiled-coil region" evidence="1">
    <location>
        <begin position="16"/>
        <end position="43"/>
    </location>
</feature>
<dbReference type="InterPro" id="IPR043519">
    <property type="entry name" value="NT_sf"/>
</dbReference>
<proteinExistence type="predicted"/>
<keyword evidence="1" id="KW-0175">Coiled coil</keyword>
<evidence type="ECO:0000313" key="4">
    <source>
        <dbReference type="Proteomes" id="UP000214684"/>
    </source>
</evidence>
<dbReference type="SUPFAM" id="SSF81301">
    <property type="entry name" value="Nucleotidyltransferase"/>
    <property type="match status" value="1"/>
</dbReference>
<keyword evidence="4" id="KW-1185">Reference proteome</keyword>
<accession>A0A227PHM7</accession>
<organism evidence="3 4">
    <name type="scientific">Flavobacterium araucananum</name>
    <dbReference type="NCBI Taxonomy" id="946678"/>
    <lineage>
        <taxon>Bacteria</taxon>
        <taxon>Pseudomonadati</taxon>
        <taxon>Bacteroidota</taxon>
        <taxon>Flavobacteriia</taxon>
        <taxon>Flavobacteriales</taxon>
        <taxon>Flavobacteriaceae</taxon>
        <taxon>Flavobacterium</taxon>
    </lineage>
</organism>
<sequence>MDKSLHLDSVIKTHQITKEEELLNKHKDKNKEVKEALEQKYESNIYSPFNSGSYAKNTAMNTKFDFDMVCPFKRNAFGSNGTLKQMYEDVFDFLYEKYKDEANVRKQKVSIGIEFFADEDGDVVKIDVVPGRELNRDQYKDDENLNLYVYYKYGNFDQGSERIKTNVQAQIKNIKDRATKEKDSIRKIIRLLKVWKNTKYNNPAKSFFLELITIKAFDNKDVSGNLWSKLETVLQYIRDEVTGESFTLKDPGNGSNDLIDTLTTTERQTLSDDMKNMLERIEDNDENIKTYFPENSKFLEEEGSDNKYENKGNGFYSNPPKNERFG</sequence>